<keyword evidence="5" id="KW-0430">Lectin</keyword>
<dbReference type="PANTHER" id="PTHR45713">
    <property type="entry name" value="FTP DOMAIN-CONTAINING PROTEIN"/>
    <property type="match status" value="1"/>
</dbReference>
<dbReference type="OrthoDB" id="547680at2759"/>
<keyword evidence="6" id="KW-0106">Calcium</keyword>
<protein>
    <recommendedName>
        <fullName evidence="8">Fucolectin tachylectin-4 pentraxin-1 domain-containing protein</fullName>
    </recommendedName>
</protein>
<evidence type="ECO:0000256" key="2">
    <source>
        <dbReference type="ARBA" id="ARBA00010147"/>
    </source>
</evidence>
<keyword evidence="7" id="KW-1015">Disulfide bond</keyword>
<dbReference type="GO" id="GO:0001868">
    <property type="term" value="P:regulation of complement activation, lectin pathway"/>
    <property type="evidence" value="ECO:0007669"/>
    <property type="project" value="UniProtKB-ARBA"/>
</dbReference>
<comment type="caution">
    <text evidence="9">The sequence shown here is derived from an EMBL/GenBank/DDBJ whole genome shotgun (WGS) entry which is preliminary data.</text>
</comment>
<dbReference type="SMART" id="SM00607">
    <property type="entry name" value="FTP"/>
    <property type="match status" value="1"/>
</dbReference>
<keyword evidence="4" id="KW-0479">Metal-binding</keyword>
<dbReference type="Pfam" id="PF22633">
    <property type="entry name" value="F5_F8_type_C_2"/>
    <property type="match status" value="1"/>
</dbReference>
<dbReference type="PANTHER" id="PTHR45713:SF6">
    <property type="entry name" value="F5_8 TYPE C DOMAIN-CONTAINING PROTEIN"/>
    <property type="match status" value="1"/>
</dbReference>
<evidence type="ECO:0000313" key="10">
    <source>
        <dbReference type="Proteomes" id="UP000683360"/>
    </source>
</evidence>
<dbReference type="GO" id="GO:0046872">
    <property type="term" value="F:metal ion binding"/>
    <property type="evidence" value="ECO:0007669"/>
    <property type="project" value="UniProtKB-KW"/>
</dbReference>
<sequence>MADDKYSQRVRGKMANCKTSNENFQNVALGKVSRQSSTKGPLHAKHAVDGLTNTFQHTKKEQNPYWWVDLGNIYNIMRIEVINRNRRGNRLHDLDIAVGNHLGDMSVFAHYTGPATDNEHLVFHRSLYTDGRYVKLTITQGPAILHVSEVIVVAYPVC</sequence>
<gene>
    <name evidence="9" type="ORF">MEDL_1078</name>
</gene>
<evidence type="ECO:0000256" key="6">
    <source>
        <dbReference type="ARBA" id="ARBA00022837"/>
    </source>
</evidence>
<evidence type="ECO:0000259" key="8">
    <source>
        <dbReference type="SMART" id="SM00607"/>
    </source>
</evidence>
<keyword evidence="10" id="KW-1185">Reference proteome</keyword>
<organism evidence="9 10">
    <name type="scientific">Mytilus edulis</name>
    <name type="common">Blue mussel</name>
    <dbReference type="NCBI Taxonomy" id="6550"/>
    <lineage>
        <taxon>Eukaryota</taxon>
        <taxon>Metazoa</taxon>
        <taxon>Spiralia</taxon>
        <taxon>Lophotrochozoa</taxon>
        <taxon>Mollusca</taxon>
        <taxon>Bivalvia</taxon>
        <taxon>Autobranchia</taxon>
        <taxon>Pteriomorphia</taxon>
        <taxon>Mytilida</taxon>
        <taxon>Mytiloidea</taxon>
        <taxon>Mytilidae</taxon>
        <taxon>Mytilinae</taxon>
        <taxon>Mytilus</taxon>
    </lineage>
</organism>
<name>A0A8S3PPG8_MYTED</name>
<dbReference type="Proteomes" id="UP000683360">
    <property type="component" value="Unassembled WGS sequence"/>
</dbReference>
<evidence type="ECO:0000256" key="3">
    <source>
        <dbReference type="ARBA" id="ARBA00011233"/>
    </source>
</evidence>
<dbReference type="SUPFAM" id="SSF49785">
    <property type="entry name" value="Galactose-binding domain-like"/>
    <property type="match status" value="1"/>
</dbReference>
<dbReference type="InterPro" id="IPR006585">
    <property type="entry name" value="FTP1"/>
</dbReference>
<comment type="subunit">
    <text evidence="3">Homotrimer.</text>
</comment>
<reference evidence="9" key="1">
    <citation type="submission" date="2021-03" db="EMBL/GenBank/DDBJ databases">
        <authorList>
            <person name="Bekaert M."/>
        </authorList>
    </citation>
    <scope>NUCLEOTIDE SEQUENCE</scope>
</reference>
<comment type="similarity">
    <text evidence="2">Belongs to the fucolectin family.</text>
</comment>
<dbReference type="GO" id="GO:0010185">
    <property type="term" value="P:regulation of cellular defense response"/>
    <property type="evidence" value="ECO:0007669"/>
    <property type="project" value="UniProtKB-ARBA"/>
</dbReference>
<accession>A0A8S3PPG8</accession>
<evidence type="ECO:0000256" key="1">
    <source>
        <dbReference type="ARBA" id="ARBA00002219"/>
    </source>
</evidence>
<evidence type="ECO:0000313" key="9">
    <source>
        <dbReference type="EMBL" id="CAG2185483.1"/>
    </source>
</evidence>
<dbReference type="InterPro" id="IPR051941">
    <property type="entry name" value="BG_Antigen-Binding_Lectin"/>
</dbReference>
<evidence type="ECO:0000256" key="4">
    <source>
        <dbReference type="ARBA" id="ARBA00022723"/>
    </source>
</evidence>
<evidence type="ECO:0000256" key="5">
    <source>
        <dbReference type="ARBA" id="ARBA00022734"/>
    </source>
</evidence>
<dbReference type="GO" id="GO:0042806">
    <property type="term" value="F:fucose binding"/>
    <property type="evidence" value="ECO:0007669"/>
    <property type="project" value="UniProtKB-ARBA"/>
</dbReference>
<comment type="function">
    <text evidence="1">Acts as a defensive agent. Recognizes blood group fucosylated oligosaccharides including A, B, H and Lewis B-type antigens. Does not recognize Lewis A antigen and has low affinity for monovalent haptens.</text>
</comment>
<dbReference type="InterPro" id="IPR008979">
    <property type="entry name" value="Galactose-bd-like_sf"/>
</dbReference>
<feature type="domain" description="Fucolectin tachylectin-4 pentraxin-1" evidence="8">
    <location>
        <begin position="24"/>
        <end position="158"/>
    </location>
</feature>
<dbReference type="EMBL" id="CAJPWZ010000089">
    <property type="protein sequence ID" value="CAG2185483.1"/>
    <property type="molecule type" value="Genomic_DNA"/>
</dbReference>
<proteinExistence type="inferred from homology"/>
<dbReference type="Gene3D" id="2.60.120.260">
    <property type="entry name" value="Galactose-binding domain-like"/>
    <property type="match status" value="1"/>
</dbReference>
<evidence type="ECO:0000256" key="7">
    <source>
        <dbReference type="ARBA" id="ARBA00023157"/>
    </source>
</evidence>
<dbReference type="AlphaFoldDB" id="A0A8S3PPG8"/>